<evidence type="ECO:0000256" key="1">
    <source>
        <dbReference type="ARBA" id="ARBA00004141"/>
    </source>
</evidence>
<evidence type="ECO:0000256" key="14">
    <source>
        <dbReference type="SAM" id="Phobius"/>
    </source>
</evidence>
<dbReference type="GO" id="GO:0005267">
    <property type="term" value="F:potassium channel activity"/>
    <property type="evidence" value="ECO:0007669"/>
    <property type="project" value="UniProtKB-KW"/>
</dbReference>
<proteinExistence type="inferred from homology"/>
<gene>
    <name evidence="15" type="ORF">RHRU231_840014</name>
</gene>
<protein>
    <submittedName>
        <fullName evidence="15">Putative membrane protein</fullName>
    </submittedName>
</protein>
<feature type="region of interest" description="Disordered" evidence="13">
    <location>
        <begin position="204"/>
        <end position="231"/>
    </location>
</feature>
<accession>A0A098BTE8</accession>
<keyword evidence="6" id="KW-0631">Potassium channel</keyword>
<feature type="transmembrane region" description="Helical" evidence="14">
    <location>
        <begin position="96"/>
        <end position="113"/>
    </location>
</feature>
<evidence type="ECO:0000256" key="10">
    <source>
        <dbReference type="ARBA" id="ARBA00023136"/>
    </source>
</evidence>
<dbReference type="AlphaFoldDB" id="A0A098BTE8"/>
<evidence type="ECO:0000313" key="16">
    <source>
        <dbReference type="Proteomes" id="UP000042997"/>
    </source>
</evidence>
<dbReference type="InterPro" id="IPR010617">
    <property type="entry name" value="TMEM175-like"/>
</dbReference>
<name>A0A098BTE8_9NOCA</name>
<keyword evidence="9" id="KW-0406">Ion transport</keyword>
<comment type="similarity">
    <text evidence="2">Belongs to the TMEM175 family.</text>
</comment>
<dbReference type="GO" id="GO:0016020">
    <property type="term" value="C:membrane"/>
    <property type="evidence" value="ECO:0007669"/>
    <property type="project" value="UniProtKB-SubCell"/>
</dbReference>
<sequence>MPCCEAMAEPRERDRSFERYLTFLDAIVAIAITLLVLPLVDRASDHEGTTIELLHDATGAIGAFALSFVVIFRFWWGQHRLVRDIVADDPWVDRALFLWALTIVFLPFPSALVATNSDETATRALYIGTMAASGAALMLSAWAAGRHPAVTVGAEPPDLAGTAVLTALMVVALVLSVTVPPLSYYPLLLLLLSGPLTGLVRRGRHPSGARVRSPMGAARRPVIRGDDRQSG</sequence>
<keyword evidence="8 14" id="KW-1133">Transmembrane helix</keyword>
<dbReference type="Proteomes" id="UP000042997">
    <property type="component" value="Unassembled WGS sequence"/>
</dbReference>
<evidence type="ECO:0000256" key="4">
    <source>
        <dbReference type="ARBA" id="ARBA00022538"/>
    </source>
</evidence>
<feature type="transmembrane region" description="Helical" evidence="14">
    <location>
        <begin position="157"/>
        <end position="177"/>
    </location>
</feature>
<evidence type="ECO:0000256" key="8">
    <source>
        <dbReference type="ARBA" id="ARBA00022989"/>
    </source>
</evidence>
<evidence type="ECO:0000256" key="2">
    <source>
        <dbReference type="ARBA" id="ARBA00006920"/>
    </source>
</evidence>
<keyword evidence="7" id="KW-0630">Potassium</keyword>
<keyword evidence="3" id="KW-0813">Transport</keyword>
<evidence type="ECO:0000256" key="7">
    <source>
        <dbReference type="ARBA" id="ARBA00022958"/>
    </source>
</evidence>
<evidence type="ECO:0000256" key="6">
    <source>
        <dbReference type="ARBA" id="ARBA00022826"/>
    </source>
</evidence>
<evidence type="ECO:0000256" key="12">
    <source>
        <dbReference type="ARBA" id="ARBA00034430"/>
    </source>
</evidence>
<evidence type="ECO:0000256" key="13">
    <source>
        <dbReference type="SAM" id="MobiDB-lite"/>
    </source>
</evidence>
<keyword evidence="10 14" id="KW-0472">Membrane</keyword>
<feature type="transmembrane region" description="Helical" evidence="14">
    <location>
        <begin position="125"/>
        <end position="145"/>
    </location>
</feature>
<keyword evidence="11" id="KW-0407">Ion channel</keyword>
<evidence type="ECO:0000256" key="5">
    <source>
        <dbReference type="ARBA" id="ARBA00022692"/>
    </source>
</evidence>
<reference evidence="15 16" key="1">
    <citation type="journal article" date="2014" name="Genome Announc.">
        <title>Draft Genome Sequence of Propane- and Butane-Oxidizing Actinobacterium Rhodococcus ruber IEGM 231.</title>
        <authorList>
            <person name="Ivshina I.B."/>
            <person name="Kuyukina M.S."/>
            <person name="Krivoruchko A.V."/>
            <person name="Barbe V."/>
            <person name="Fischer C."/>
        </authorList>
    </citation>
    <scope>NUCLEOTIDE SEQUENCE [LARGE SCALE GENOMIC DNA]</scope>
</reference>
<comment type="subcellular location">
    <subcellularLocation>
        <location evidence="1">Membrane</location>
        <topology evidence="1">Multi-pass membrane protein</topology>
    </subcellularLocation>
</comment>
<dbReference type="Pfam" id="PF06736">
    <property type="entry name" value="TMEM175"/>
    <property type="match status" value="1"/>
</dbReference>
<evidence type="ECO:0000256" key="9">
    <source>
        <dbReference type="ARBA" id="ARBA00023065"/>
    </source>
</evidence>
<dbReference type="eggNOG" id="COG3548">
    <property type="taxonomic scope" value="Bacteria"/>
</dbReference>
<evidence type="ECO:0000256" key="3">
    <source>
        <dbReference type="ARBA" id="ARBA00022448"/>
    </source>
</evidence>
<keyword evidence="5 14" id="KW-0812">Transmembrane</keyword>
<dbReference type="EMBL" id="CCSD01000099">
    <property type="protein sequence ID" value="CDZ91485.1"/>
    <property type="molecule type" value="Genomic_DNA"/>
</dbReference>
<dbReference type="GO" id="GO:0015252">
    <property type="term" value="F:proton channel activity"/>
    <property type="evidence" value="ECO:0007669"/>
    <property type="project" value="InterPro"/>
</dbReference>
<evidence type="ECO:0000313" key="15">
    <source>
        <dbReference type="EMBL" id="CDZ91485.1"/>
    </source>
</evidence>
<feature type="transmembrane region" description="Helical" evidence="14">
    <location>
        <begin position="20"/>
        <end position="37"/>
    </location>
</feature>
<comment type="catalytic activity">
    <reaction evidence="12">
        <text>K(+)(in) = K(+)(out)</text>
        <dbReference type="Rhea" id="RHEA:29463"/>
        <dbReference type="ChEBI" id="CHEBI:29103"/>
    </reaction>
</comment>
<evidence type="ECO:0000256" key="11">
    <source>
        <dbReference type="ARBA" id="ARBA00023303"/>
    </source>
</evidence>
<feature type="transmembrane region" description="Helical" evidence="14">
    <location>
        <begin position="57"/>
        <end position="76"/>
    </location>
</feature>
<keyword evidence="4" id="KW-0633">Potassium transport</keyword>
<organism evidence="15 16">
    <name type="scientific">Rhodococcus ruber</name>
    <dbReference type="NCBI Taxonomy" id="1830"/>
    <lineage>
        <taxon>Bacteria</taxon>
        <taxon>Bacillati</taxon>
        <taxon>Actinomycetota</taxon>
        <taxon>Actinomycetes</taxon>
        <taxon>Mycobacteriales</taxon>
        <taxon>Nocardiaceae</taxon>
        <taxon>Rhodococcus</taxon>
    </lineage>
</organism>